<evidence type="ECO:0000256" key="1">
    <source>
        <dbReference type="ARBA" id="ARBA00001946"/>
    </source>
</evidence>
<evidence type="ECO:0000313" key="7">
    <source>
        <dbReference type="Proteomes" id="UP000007803"/>
    </source>
</evidence>
<dbReference type="GO" id="GO:0008768">
    <property type="term" value="F:UDP-sugar diphosphatase activity"/>
    <property type="evidence" value="ECO:0007669"/>
    <property type="project" value="UniProtKB-EC"/>
</dbReference>
<dbReference type="OrthoDB" id="5360793at2"/>
<dbReference type="GO" id="GO:0006753">
    <property type="term" value="P:nucleoside phosphate metabolic process"/>
    <property type="evidence" value="ECO:0007669"/>
    <property type="project" value="TreeGrafter"/>
</dbReference>
<keyword evidence="7" id="KW-1185">Reference proteome</keyword>
<dbReference type="HOGENOM" id="CLU_062658_1_0_7"/>
<reference evidence="7" key="1">
    <citation type="journal article" date="2010" name="Stand. Genomic Sci.">
        <title>Complete genome sequence of Sulfurimonas autotrophica type strain (OK10).</title>
        <authorList>
            <person name="Sikorski J."/>
            <person name="Munk C."/>
            <person name="Lapidus A."/>
            <person name="Djao O."/>
            <person name="Lucas S."/>
            <person name="Glavina Del Rio T."/>
            <person name="Nolan M."/>
            <person name="Tice H."/>
            <person name="Han C."/>
            <person name="Cheng J."/>
            <person name="Tapia R."/>
            <person name="Goodwin L."/>
            <person name="Pitluck S."/>
            <person name="Liolios K."/>
            <person name="Ivanova N."/>
            <person name="Mavromatis K."/>
            <person name="Mikhailova N."/>
            <person name="Pati A."/>
            <person name="Sims D."/>
            <person name="Meincke L."/>
            <person name="Brettin T."/>
            <person name="Detter J."/>
            <person name="Chen A."/>
            <person name="Palaniappan K."/>
            <person name="Land M."/>
            <person name="Hauser L."/>
            <person name="Chang Y."/>
            <person name="Jeffries C."/>
            <person name="Rohde M."/>
            <person name="Lang E."/>
            <person name="Spring S."/>
            <person name="Goker M."/>
            <person name="Woyke T."/>
            <person name="Bristow J."/>
            <person name="Eisen J."/>
            <person name="Markowitz V."/>
            <person name="Hugenholtz P."/>
            <person name="Kyrpides N."/>
            <person name="Klenk H."/>
        </authorList>
    </citation>
    <scope>NUCLEOTIDE SEQUENCE [LARGE SCALE GENOMIC DNA]</scope>
    <source>
        <strain evidence="7">ATCC BAA-671 / DSM 16294 / JCM 11897 / OK10</strain>
    </source>
</reference>
<evidence type="ECO:0000256" key="4">
    <source>
        <dbReference type="PIRSR" id="PIRSR604385-3"/>
    </source>
</evidence>
<dbReference type="EC" id="3.6.1.45" evidence="6"/>
<evidence type="ECO:0000256" key="3">
    <source>
        <dbReference type="PIRSR" id="PIRSR604385-2"/>
    </source>
</evidence>
<protein>
    <submittedName>
        <fullName evidence="6">UDP-sugar diphosphatase</fullName>
        <ecNumber evidence="6">3.6.1.45</ecNumber>
    </submittedName>
</protein>
<evidence type="ECO:0000259" key="5">
    <source>
        <dbReference type="PROSITE" id="PS51462"/>
    </source>
</evidence>
<dbReference type="InterPro" id="IPR015797">
    <property type="entry name" value="NUDIX_hydrolase-like_dom_sf"/>
</dbReference>
<dbReference type="AlphaFoldDB" id="E0UUE8"/>
<feature type="binding site" evidence="3">
    <location>
        <position position="98"/>
    </location>
    <ligand>
        <name>Mg(2+)</name>
        <dbReference type="ChEBI" id="CHEBI:18420"/>
        <label>1</label>
    </ligand>
</feature>
<dbReference type="NCBIfam" id="TIGR00052">
    <property type="entry name" value="nudix-type nucleoside diphosphatase, YffH/AdpP family"/>
    <property type="match status" value="1"/>
</dbReference>
<dbReference type="Pfam" id="PF00293">
    <property type="entry name" value="NUDIX"/>
    <property type="match status" value="1"/>
</dbReference>
<dbReference type="SUPFAM" id="SSF55811">
    <property type="entry name" value="Nudix"/>
    <property type="match status" value="1"/>
</dbReference>
<gene>
    <name evidence="6" type="ordered locus">Saut_0335</name>
</gene>
<comment type="cofactor">
    <cofactor evidence="1 3">
        <name>Mg(2+)</name>
        <dbReference type="ChEBI" id="CHEBI:18420"/>
    </cofactor>
</comment>
<dbReference type="InterPro" id="IPR004385">
    <property type="entry name" value="NDP_pyrophosphatase"/>
</dbReference>
<evidence type="ECO:0000313" key="6">
    <source>
        <dbReference type="EMBL" id="ADN08384.1"/>
    </source>
</evidence>
<keyword evidence="2 6" id="KW-0378">Hydrolase</keyword>
<accession>E0UUE8</accession>
<feature type="short sequence motif" description="Nudix box" evidence="4">
    <location>
        <begin position="79"/>
        <end position="101"/>
    </location>
</feature>
<sequence length="191" mass="21897">MGEITSIEELKSPNFVKPIEINYTQNGMKKKWEAVLSHDSVAILLYHTQKDAFVLVKQLRVTVLNKNKNNGYMYELCAGIVDKECSIEQIAKEEILEECGYDVPVQNLEKISAFYTSVGISGTHQTLYYAQIDESMKIGEGGGLEEEEIEVVYVPLSEAKKFMFDERYQKTTGVSLAFYWFFNHKKHICID</sequence>
<dbReference type="EMBL" id="CP002205">
    <property type="protein sequence ID" value="ADN08384.1"/>
    <property type="molecule type" value="Genomic_DNA"/>
</dbReference>
<keyword evidence="3" id="KW-0460">Magnesium</keyword>
<dbReference type="Proteomes" id="UP000007803">
    <property type="component" value="Chromosome"/>
</dbReference>
<dbReference type="PANTHER" id="PTHR11839">
    <property type="entry name" value="UDP/ADP-SUGAR PYROPHOSPHATASE"/>
    <property type="match status" value="1"/>
</dbReference>
<proteinExistence type="predicted"/>
<dbReference type="Gene3D" id="3.90.79.10">
    <property type="entry name" value="Nucleoside Triphosphate Pyrophosphohydrolase"/>
    <property type="match status" value="1"/>
</dbReference>
<dbReference type="eggNOG" id="COG0494">
    <property type="taxonomic scope" value="Bacteria"/>
</dbReference>
<dbReference type="GO" id="GO:0046872">
    <property type="term" value="F:metal ion binding"/>
    <property type="evidence" value="ECO:0007669"/>
    <property type="project" value="UniProtKB-KW"/>
</dbReference>
<name>E0UUE8_SULAO</name>
<dbReference type="GO" id="GO:0019693">
    <property type="term" value="P:ribose phosphate metabolic process"/>
    <property type="evidence" value="ECO:0007669"/>
    <property type="project" value="TreeGrafter"/>
</dbReference>
<dbReference type="STRING" id="563040.Saut_0335"/>
<evidence type="ECO:0000256" key="2">
    <source>
        <dbReference type="ARBA" id="ARBA00022801"/>
    </source>
</evidence>
<dbReference type="PROSITE" id="PS51462">
    <property type="entry name" value="NUDIX"/>
    <property type="match status" value="1"/>
</dbReference>
<dbReference type="CDD" id="cd18887">
    <property type="entry name" value="NUDIX_UGPPase_Nudt14"/>
    <property type="match status" value="1"/>
</dbReference>
<keyword evidence="3" id="KW-0479">Metal-binding</keyword>
<dbReference type="RefSeq" id="WP_013326140.1">
    <property type="nucleotide sequence ID" value="NC_014506.1"/>
</dbReference>
<dbReference type="InterPro" id="IPR000086">
    <property type="entry name" value="NUDIX_hydrolase_dom"/>
</dbReference>
<organism evidence="6 7">
    <name type="scientific">Sulfurimonas autotrophica (strain ATCC BAA-671 / DSM 16294 / JCM 11897 / OK10)</name>
    <dbReference type="NCBI Taxonomy" id="563040"/>
    <lineage>
        <taxon>Bacteria</taxon>
        <taxon>Pseudomonadati</taxon>
        <taxon>Campylobacterota</taxon>
        <taxon>Epsilonproteobacteria</taxon>
        <taxon>Campylobacterales</taxon>
        <taxon>Sulfurimonadaceae</taxon>
        <taxon>Sulfurimonas</taxon>
    </lineage>
</organism>
<dbReference type="PANTHER" id="PTHR11839:SF15">
    <property type="entry name" value="URIDINE DIPHOSPHATE GLUCOSE PYROPHOSPHATASE NUDT14"/>
    <property type="match status" value="1"/>
</dbReference>
<feature type="binding site" evidence="3">
    <location>
        <position position="147"/>
    </location>
    <ligand>
        <name>Mg(2+)</name>
        <dbReference type="ChEBI" id="CHEBI:18420"/>
        <label>1</label>
    </ligand>
</feature>
<feature type="binding site" evidence="3">
    <location>
        <position position="94"/>
    </location>
    <ligand>
        <name>Mg(2+)</name>
        <dbReference type="ChEBI" id="CHEBI:18420"/>
        <label>1</label>
    </ligand>
</feature>
<feature type="binding site" evidence="3">
    <location>
        <position position="78"/>
    </location>
    <ligand>
        <name>Mg(2+)</name>
        <dbReference type="ChEBI" id="CHEBI:18420"/>
        <label>1</label>
    </ligand>
</feature>
<dbReference type="KEGG" id="sua:Saut_0335"/>
<feature type="domain" description="Nudix hydrolase" evidence="5">
    <location>
        <begin position="36"/>
        <end position="176"/>
    </location>
</feature>